<reference evidence="1 2" key="1">
    <citation type="submission" date="2020-07" db="EMBL/GenBank/DDBJ databases">
        <title>Metarhizium humberi genome.</title>
        <authorList>
            <person name="Lysoe E."/>
        </authorList>
    </citation>
    <scope>NUCLEOTIDE SEQUENCE [LARGE SCALE GENOMIC DNA]</scope>
    <source>
        <strain evidence="1 2">ESALQ1638</strain>
    </source>
</reference>
<dbReference type="Proteomes" id="UP000764110">
    <property type="component" value="Unassembled WGS sequence"/>
</dbReference>
<proteinExistence type="predicted"/>
<name>A0A9P8MHN9_9HYPO</name>
<protein>
    <submittedName>
        <fullName evidence="1">Uncharacterized protein</fullName>
    </submittedName>
</protein>
<keyword evidence="2" id="KW-1185">Reference proteome</keyword>
<comment type="caution">
    <text evidence="1">The sequence shown here is derived from an EMBL/GenBank/DDBJ whole genome shotgun (WGS) entry which is preliminary data.</text>
</comment>
<evidence type="ECO:0000313" key="2">
    <source>
        <dbReference type="Proteomes" id="UP000764110"/>
    </source>
</evidence>
<organism evidence="1 2">
    <name type="scientific">Metarhizium humberi</name>
    <dbReference type="NCBI Taxonomy" id="2596975"/>
    <lineage>
        <taxon>Eukaryota</taxon>
        <taxon>Fungi</taxon>
        <taxon>Dikarya</taxon>
        <taxon>Ascomycota</taxon>
        <taxon>Pezizomycotina</taxon>
        <taxon>Sordariomycetes</taxon>
        <taxon>Hypocreomycetidae</taxon>
        <taxon>Hypocreales</taxon>
        <taxon>Clavicipitaceae</taxon>
        <taxon>Metarhizium</taxon>
    </lineage>
</organism>
<dbReference type="AlphaFoldDB" id="A0A9P8MHN9"/>
<sequence>MKDDSDGPPTFYMCLTKRPDGGQGFWVLSECSPRARGTLTVPVAVFGFTVTEDYTLAGTFCGRPVKQHPDMHTLERLIIWDAEGEQHLECYHGTSSMLNNQSPSNPREWTTDFEQAGFVNANAYLTIWLTEATTPSDKLTALSNVASAFQRMLDDKLRDTGGTLPRREPGRRSTAYLVSLLDDAKPFDGVTAASIELEVPLVPLRLFEERGAVPGMCVRTDYGNEYGFYGAFDTIYRRFPASAEILRDVKLLALIPPKTQIEECSTGDCDIEGCCQGLIVTHADASGDRAKHLGFIVPIWIVLGTTSHRTRAKVLVWRRYYGNRLTTMA</sequence>
<dbReference type="EMBL" id="JACEFI010000003">
    <property type="protein sequence ID" value="KAH0599484.1"/>
    <property type="molecule type" value="Genomic_DNA"/>
</dbReference>
<evidence type="ECO:0000313" key="1">
    <source>
        <dbReference type="EMBL" id="KAH0599484.1"/>
    </source>
</evidence>
<gene>
    <name evidence="1" type="ORF">MHUMG1_02272</name>
</gene>
<accession>A0A9P8MHN9</accession>